<evidence type="ECO:0000313" key="3">
    <source>
        <dbReference type="Proteomes" id="UP000475325"/>
    </source>
</evidence>
<protein>
    <submittedName>
        <fullName evidence="2">Uncharacterized protein</fullName>
    </submittedName>
</protein>
<evidence type="ECO:0000256" key="1">
    <source>
        <dbReference type="SAM" id="MobiDB-lite"/>
    </source>
</evidence>
<dbReference type="EMBL" id="WIQW01000004">
    <property type="protein sequence ID" value="KAF3111357.1"/>
    <property type="molecule type" value="Genomic_DNA"/>
</dbReference>
<organism evidence="2 3">
    <name type="scientific">Orbilia oligospora</name>
    <name type="common">Nematode-trapping fungus</name>
    <name type="synonym">Arthrobotrys oligospora</name>
    <dbReference type="NCBI Taxonomy" id="2813651"/>
    <lineage>
        <taxon>Eukaryota</taxon>
        <taxon>Fungi</taxon>
        <taxon>Dikarya</taxon>
        <taxon>Ascomycota</taxon>
        <taxon>Pezizomycotina</taxon>
        <taxon>Orbiliomycetes</taxon>
        <taxon>Orbiliales</taxon>
        <taxon>Orbiliaceae</taxon>
        <taxon>Orbilia</taxon>
    </lineage>
</organism>
<dbReference type="Pfam" id="PF14441">
    <property type="entry name" value="OTT_1508_deam"/>
    <property type="match status" value="1"/>
</dbReference>
<gene>
    <name evidence="2" type="ORF">TWF102_007028</name>
</gene>
<dbReference type="InterPro" id="IPR027796">
    <property type="entry name" value="OTT_1508_deam-like"/>
</dbReference>
<feature type="compositionally biased region" description="Acidic residues" evidence="1">
    <location>
        <begin position="669"/>
        <end position="679"/>
    </location>
</feature>
<comment type="caution">
    <text evidence="2">The sequence shown here is derived from an EMBL/GenBank/DDBJ whole genome shotgun (WGS) entry which is preliminary data.</text>
</comment>
<reference evidence="2 3" key="1">
    <citation type="submission" date="2019-06" db="EMBL/GenBank/DDBJ databases">
        <authorList>
            <person name="Palmer J.M."/>
        </authorList>
    </citation>
    <scope>NUCLEOTIDE SEQUENCE [LARGE SCALE GENOMIC DNA]</scope>
    <source>
        <strain evidence="2 3">TWF102</strain>
    </source>
</reference>
<feature type="region of interest" description="Disordered" evidence="1">
    <location>
        <begin position="634"/>
        <end position="679"/>
    </location>
</feature>
<proteinExistence type="predicted"/>
<evidence type="ECO:0000313" key="2">
    <source>
        <dbReference type="EMBL" id="KAF3111357.1"/>
    </source>
</evidence>
<name>A0A7C8NJJ8_ORBOL</name>
<accession>A0A7C8NJJ8</accession>
<sequence>MPPPAMNPKEQAAEREYISNCAFLHQLSANNKNIDRRIIARADEYRKMQKNARYLTKYHLSTMKKLLDELAALLVADSDEAIAIAVARLTKDKIQLLATINSSEDGGVASSVNENEFPQGYSEWQAARVERHSATIFRLAHEYLATPDLDAQADIESEFRITQVKHGLLEISDLFDRLQGSLDDIQLLKEDFFTPEDLADLQPCSLEKYFVDGFPVSEPSQDDQLASRLIYVCLESPNSSESVKARLKSTKKVELRVLTAENLYIWHELFTCAFTNARLALIKVHELRADGKEEELTNMLRIFCVYLDYIDAFTNKSKIFREYAGIVMKHAVYARQILELQLNGFDLEVVLPLGASTVRIKKYNRESENSKEKPLTVGKKARKALQQMFLNSKSILSTFRHKTSKPEPQDSDQHKEEMVEFKTKRNKGKKSKFTTENELFRSCSLIATTYRRSDEFLRHVIDAERLTQREAILKVIRVKQHPPGTRPGEKLESHLHRFLHVNHLTEDEISARVKSFLSFFHVIIPSPKRCRHLLSSLNDDNPKFPIFYHPELVLLAYLGPSPQLAYPYIGVSRPPCMVCEHLIVQQRTLEVREGSGKVYAVTVPGRISQKDKDFIHDDVKDLTARIVNDIQTTQRNRAEEYQQDPQFGFHAAFPGDELENLPTDSRVEDIEEEEEEAEE</sequence>
<dbReference type="Proteomes" id="UP000475325">
    <property type="component" value="Unassembled WGS sequence"/>
</dbReference>
<dbReference type="AlphaFoldDB" id="A0A7C8NJJ8"/>